<evidence type="ECO:0000313" key="20">
    <source>
        <dbReference type="Proteomes" id="UP000753724"/>
    </source>
</evidence>
<dbReference type="RefSeq" id="WP_161716651.1">
    <property type="nucleotide sequence ID" value="NZ_JAAAPO010000001.1"/>
</dbReference>
<gene>
    <name evidence="19" type="primary">addA</name>
    <name evidence="19" type="ORF">GTZ99_02285</name>
</gene>
<dbReference type="InterPro" id="IPR014151">
    <property type="entry name" value="DNA_helicase_AddA"/>
</dbReference>
<evidence type="ECO:0000259" key="17">
    <source>
        <dbReference type="PROSITE" id="PS51198"/>
    </source>
</evidence>
<keyword evidence="4 15" id="KW-0378">Hydrolase</keyword>
<reference evidence="20" key="1">
    <citation type="submission" date="2020-01" db="EMBL/GenBank/DDBJ databases">
        <title>Sphingomonas sp. strain CSW-10.</title>
        <authorList>
            <person name="Chen W.-M."/>
        </authorList>
    </citation>
    <scope>NUCLEOTIDE SEQUENCE [LARGE SCALE GENOMIC DNA]</scope>
    <source>
        <strain evidence="20">FSY-8</strain>
    </source>
</reference>
<evidence type="ECO:0000256" key="11">
    <source>
        <dbReference type="ARBA" id="ARBA00034617"/>
    </source>
</evidence>
<evidence type="ECO:0000256" key="6">
    <source>
        <dbReference type="ARBA" id="ARBA00022839"/>
    </source>
</evidence>
<dbReference type="GO" id="GO:0004386">
    <property type="term" value="F:helicase activity"/>
    <property type="evidence" value="ECO:0007669"/>
    <property type="project" value="UniProtKB-KW"/>
</dbReference>
<dbReference type="NCBIfam" id="TIGR02784">
    <property type="entry name" value="addA_alphas"/>
    <property type="match status" value="1"/>
</dbReference>
<evidence type="ECO:0000256" key="2">
    <source>
        <dbReference type="ARBA" id="ARBA00022741"/>
    </source>
</evidence>
<evidence type="ECO:0000256" key="5">
    <source>
        <dbReference type="ARBA" id="ARBA00022806"/>
    </source>
</evidence>
<keyword evidence="10" id="KW-0413">Isomerase</keyword>
<feature type="compositionally biased region" description="Acidic residues" evidence="16">
    <location>
        <begin position="556"/>
        <end position="566"/>
    </location>
</feature>
<keyword evidence="2 15" id="KW-0547">Nucleotide-binding</keyword>
<dbReference type="Proteomes" id="UP000753724">
    <property type="component" value="Unassembled WGS sequence"/>
</dbReference>
<keyword evidence="7 15" id="KW-0067">ATP-binding</keyword>
<sequence>MSAPKSVSGDAPTVHPLAGNQALAVHPRQTVWLSASAGTGKTQVLSARVLRLLLEPQVSPEQILCLTFTKAGATEMAARINETLARWVRADPARLAMELHAIGADIAPQVQDRARTLFAAVLDCPGGGLRIDTIHAFAQWLLAAFPEEAGLTAGARPMEEQEKALLSRQVLGDLLLDAETAGDRAITDAVADLSLRMGPDAVEAYLMRCAGAGALWQGRGDWAQGDLVVPVRRLLGLRSDASMDDLPGLCTDFRFDVRSLRATMVANQQWKAKTGEANANAIGDFLAADPAARVGLLDDLWAVFYTQKDEPRAAASLVKIDPHYGDHVARVGESIQAVRLHRARLQLAAWLTPALRLGRAFARAWEAAKAREGLIDFDDQIARAADLLAQSDMADWIRYKLDRRFDHILVDEAQDTNAAQWRIIEALTEEFFAGEGAHGQAARTLFVVGDYKQAIFGFQGTSPENFEAARLRVRERMNIAADNAEALRDASEAAHLVELGLEQSFRTASDVLNFVDAAIGHVGAAAYGLREMPEPHKGQDRPGHVVLWRAVGGKTEDEDTTEDSDSAAESWLSRPERDMADRIARQVRAWMDSGFPLVKGRKKGEPPRRATPGDVMILVRKRRELAGLIVARLHAAGVPVAGVDRLRLGAPLAVRDVVAGLRFAAQPGDDLHLAALLVSPIFGWSQDDLLRHAWRGTQIRLWDHLQSSADPLVVRTCAQLAELLARADFEPVPALIQWMLAGPWAARRALVGRLGAEANDPLDELVNAALAHAATATSSLAGFLAWFDAGDGELKREAGGAGDMVRVMTVHGSKGLQAPIVILADAAGNPDNSLGRPLAVPDPVAALTGDERRVPLPPLRKDEKIGAIAEADAASARAESEEHWRLLYVAMTRAEEALFIGGALGLREKEPAKNSWYRQLAELFGLDQWVEDPIWGGRAELAPIPALPAGGAQTLALPMLEALPGWVQRMAPDEPRPPRPLAPSSLGEDASSAPPQWTGAGDAQARAHAARRGTLIHGLLERLPPVAPDKRRAAADKWLARMAADWDDAARAEMTTAALMVIEDPRWADLFGPDALAEAPIAALVGDQVVSGTIDRLRVTAEAIHLIDFKTTRRPPRDASGVQVAIWRQMAAYVAALQVAYPGRRVQAGVLYTHGPHLIELPQDALAAHKPGFAAPQQSLAL</sequence>
<dbReference type="PROSITE" id="PS51217">
    <property type="entry name" value="UVRD_HELICASE_CTER"/>
    <property type="match status" value="1"/>
</dbReference>
<keyword evidence="8" id="KW-0238">DNA-binding</keyword>
<feature type="domain" description="UvrD-like helicase ATP-binding" evidence="17">
    <location>
        <begin position="14"/>
        <end position="508"/>
    </location>
</feature>
<dbReference type="Gene3D" id="3.90.320.10">
    <property type="match status" value="1"/>
</dbReference>
<name>A0ABW9XA30_9SPHN</name>
<feature type="region of interest" description="Disordered" evidence="16">
    <location>
        <begin position="969"/>
        <end position="1005"/>
    </location>
</feature>
<dbReference type="InterPro" id="IPR027417">
    <property type="entry name" value="P-loop_NTPase"/>
</dbReference>
<dbReference type="InterPro" id="IPR011604">
    <property type="entry name" value="PDDEXK-like_dom_sf"/>
</dbReference>
<dbReference type="EMBL" id="JAAAPO010000001">
    <property type="protein sequence ID" value="NBC35381.1"/>
    <property type="molecule type" value="Genomic_DNA"/>
</dbReference>
<dbReference type="SUPFAM" id="SSF52540">
    <property type="entry name" value="P-loop containing nucleoside triphosphate hydrolases"/>
    <property type="match status" value="1"/>
</dbReference>
<evidence type="ECO:0000256" key="8">
    <source>
        <dbReference type="ARBA" id="ARBA00023125"/>
    </source>
</evidence>
<dbReference type="Pfam" id="PF12705">
    <property type="entry name" value="PDDEXK_1"/>
    <property type="match status" value="1"/>
</dbReference>
<evidence type="ECO:0000256" key="14">
    <source>
        <dbReference type="ARBA" id="ARBA00048988"/>
    </source>
</evidence>
<keyword evidence="9" id="KW-0234">DNA repair</keyword>
<dbReference type="SUPFAM" id="SSF52980">
    <property type="entry name" value="Restriction endonuclease-like"/>
    <property type="match status" value="1"/>
</dbReference>
<accession>A0ABW9XA30</accession>
<evidence type="ECO:0000256" key="10">
    <source>
        <dbReference type="ARBA" id="ARBA00023235"/>
    </source>
</evidence>
<evidence type="ECO:0000256" key="12">
    <source>
        <dbReference type="ARBA" id="ARBA00034808"/>
    </source>
</evidence>
<dbReference type="PROSITE" id="PS51198">
    <property type="entry name" value="UVRD_HELICASE_ATP_BIND"/>
    <property type="match status" value="1"/>
</dbReference>
<dbReference type="Gene3D" id="1.10.486.10">
    <property type="entry name" value="PCRA, domain 4"/>
    <property type="match status" value="1"/>
</dbReference>
<organism evidence="19 20">
    <name type="scientific">Novosphingobium ovatum</name>
    <dbReference type="NCBI Taxonomy" id="1908523"/>
    <lineage>
        <taxon>Bacteria</taxon>
        <taxon>Pseudomonadati</taxon>
        <taxon>Pseudomonadota</taxon>
        <taxon>Alphaproteobacteria</taxon>
        <taxon>Sphingomonadales</taxon>
        <taxon>Sphingomonadaceae</taxon>
        <taxon>Novosphingobium</taxon>
    </lineage>
</organism>
<keyword evidence="20" id="KW-1185">Reference proteome</keyword>
<evidence type="ECO:0000256" key="13">
    <source>
        <dbReference type="ARBA" id="ARBA00034923"/>
    </source>
</evidence>
<dbReference type="PANTHER" id="PTHR11070">
    <property type="entry name" value="UVRD / RECB / PCRA DNA HELICASE FAMILY MEMBER"/>
    <property type="match status" value="1"/>
</dbReference>
<keyword evidence="5 15" id="KW-0347">Helicase</keyword>
<protein>
    <recommendedName>
        <fullName evidence="12">DNA 3'-5' helicase</fullName>
        <ecNumber evidence="12">5.6.2.4</ecNumber>
    </recommendedName>
    <alternativeName>
        <fullName evidence="13">DNA 3'-5' helicase II</fullName>
    </alternativeName>
</protein>
<evidence type="ECO:0000256" key="7">
    <source>
        <dbReference type="ARBA" id="ARBA00022840"/>
    </source>
</evidence>
<dbReference type="Pfam" id="PF13361">
    <property type="entry name" value="UvrD_C"/>
    <property type="match status" value="1"/>
</dbReference>
<evidence type="ECO:0000256" key="9">
    <source>
        <dbReference type="ARBA" id="ARBA00023204"/>
    </source>
</evidence>
<feature type="region of interest" description="Disordered" evidence="16">
    <location>
        <begin position="553"/>
        <end position="575"/>
    </location>
</feature>
<evidence type="ECO:0000256" key="1">
    <source>
        <dbReference type="ARBA" id="ARBA00022722"/>
    </source>
</evidence>
<evidence type="ECO:0000259" key="18">
    <source>
        <dbReference type="PROSITE" id="PS51217"/>
    </source>
</evidence>
<keyword evidence="1" id="KW-0540">Nuclease</keyword>
<comment type="catalytic activity">
    <reaction evidence="11">
        <text>Couples ATP hydrolysis with the unwinding of duplex DNA by translocating in the 3'-5' direction.</text>
        <dbReference type="EC" id="5.6.2.4"/>
    </reaction>
</comment>
<evidence type="ECO:0000256" key="15">
    <source>
        <dbReference type="PROSITE-ProRule" id="PRU00560"/>
    </source>
</evidence>
<dbReference type="PANTHER" id="PTHR11070:SF2">
    <property type="entry name" value="ATP-DEPENDENT DNA HELICASE SRS2"/>
    <property type="match status" value="1"/>
</dbReference>
<dbReference type="InterPro" id="IPR000212">
    <property type="entry name" value="DNA_helicase_UvrD/REP"/>
</dbReference>
<evidence type="ECO:0000256" key="4">
    <source>
        <dbReference type="ARBA" id="ARBA00022801"/>
    </source>
</evidence>
<proteinExistence type="predicted"/>
<evidence type="ECO:0000313" key="19">
    <source>
        <dbReference type="EMBL" id="NBC35381.1"/>
    </source>
</evidence>
<comment type="caution">
    <text evidence="19">The sequence shown here is derived from an EMBL/GenBank/DDBJ whole genome shotgun (WGS) entry which is preliminary data.</text>
</comment>
<dbReference type="InterPro" id="IPR038726">
    <property type="entry name" value="PDDEXK_AddAB-type"/>
</dbReference>
<dbReference type="InterPro" id="IPR014017">
    <property type="entry name" value="DNA_helicase_UvrD-like_C"/>
</dbReference>
<evidence type="ECO:0000256" key="16">
    <source>
        <dbReference type="SAM" id="MobiDB-lite"/>
    </source>
</evidence>
<dbReference type="EC" id="5.6.2.4" evidence="12"/>
<dbReference type="InterPro" id="IPR011335">
    <property type="entry name" value="Restrct_endonuc-II-like"/>
</dbReference>
<dbReference type="Pfam" id="PF00580">
    <property type="entry name" value="UvrD-helicase"/>
    <property type="match status" value="1"/>
</dbReference>
<keyword evidence="3" id="KW-0227">DNA damage</keyword>
<dbReference type="InterPro" id="IPR014016">
    <property type="entry name" value="UvrD-like_ATP-bd"/>
</dbReference>
<dbReference type="Gene3D" id="3.40.50.300">
    <property type="entry name" value="P-loop containing nucleotide triphosphate hydrolases"/>
    <property type="match status" value="4"/>
</dbReference>
<comment type="catalytic activity">
    <reaction evidence="14">
        <text>ATP + H2O = ADP + phosphate + H(+)</text>
        <dbReference type="Rhea" id="RHEA:13065"/>
        <dbReference type="ChEBI" id="CHEBI:15377"/>
        <dbReference type="ChEBI" id="CHEBI:15378"/>
        <dbReference type="ChEBI" id="CHEBI:30616"/>
        <dbReference type="ChEBI" id="CHEBI:43474"/>
        <dbReference type="ChEBI" id="CHEBI:456216"/>
        <dbReference type="EC" id="5.6.2.4"/>
    </reaction>
</comment>
<feature type="binding site" evidence="15">
    <location>
        <begin position="35"/>
        <end position="42"/>
    </location>
    <ligand>
        <name>ATP</name>
        <dbReference type="ChEBI" id="CHEBI:30616"/>
    </ligand>
</feature>
<feature type="domain" description="UvrD-like helicase C-terminal" evidence="18">
    <location>
        <begin position="537"/>
        <end position="815"/>
    </location>
</feature>
<evidence type="ECO:0000256" key="3">
    <source>
        <dbReference type="ARBA" id="ARBA00022763"/>
    </source>
</evidence>
<keyword evidence="6" id="KW-0269">Exonuclease</keyword>